<protein>
    <recommendedName>
        <fullName evidence="1">C-type lectin domain-containing protein</fullName>
    </recommendedName>
</protein>
<evidence type="ECO:0000313" key="2">
    <source>
        <dbReference type="EMBL" id="KAK9526468.1"/>
    </source>
</evidence>
<gene>
    <name evidence="2" type="ORF">VZT92_015165</name>
</gene>
<proteinExistence type="predicted"/>
<evidence type="ECO:0000259" key="1">
    <source>
        <dbReference type="PROSITE" id="PS50041"/>
    </source>
</evidence>
<dbReference type="InterPro" id="IPR001304">
    <property type="entry name" value="C-type_lectin-like"/>
</dbReference>
<reference evidence="2 3" key="1">
    <citation type="journal article" date="2024" name="Genome Biol. Evol.">
        <title>Chromosome-level genome assembly of the viviparous eelpout Zoarces viviparus.</title>
        <authorList>
            <person name="Fuhrmann N."/>
            <person name="Brasseur M.V."/>
            <person name="Bakowski C.E."/>
            <person name="Podsiadlowski L."/>
            <person name="Prost S."/>
            <person name="Krehenwinkel H."/>
            <person name="Mayer C."/>
        </authorList>
    </citation>
    <scope>NUCLEOTIDE SEQUENCE [LARGE SCALE GENOMIC DNA]</scope>
    <source>
        <strain evidence="2">NO-MEL_2022_Ind0_liver</strain>
    </source>
</reference>
<dbReference type="SMART" id="SM00034">
    <property type="entry name" value="CLECT"/>
    <property type="match status" value="1"/>
</dbReference>
<dbReference type="PRINTS" id="PR01504">
    <property type="entry name" value="PNCREATITSAP"/>
</dbReference>
<dbReference type="SUPFAM" id="SSF56436">
    <property type="entry name" value="C-type lectin-like"/>
    <property type="match status" value="1"/>
</dbReference>
<accession>A0AAW1EVP8</accession>
<comment type="caution">
    <text evidence="2">The sequence shown here is derived from an EMBL/GenBank/DDBJ whole genome shotgun (WGS) entry which is preliminary data.</text>
</comment>
<evidence type="ECO:0000313" key="3">
    <source>
        <dbReference type="Proteomes" id="UP001488805"/>
    </source>
</evidence>
<name>A0AAW1EVP8_ZOAVI</name>
<dbReference type="PROSITE" id="PS50041">
    <property type="entry name" value="C_TYPE_LECTIN_2"/>
    <property type="match status" value="1"/>
</dbReference>
<dbReference type="InterPro" id="IPR050111">
    <property type="entry name" value="C-type_lectin/snaclec_domain"/>
</dbReference>
<organism evidence="2 3">
    <name type="scientific">Zoarces viviparus</name>
    <name type="common">Viviparous eelpout</name>
    <name type="synonym">Blennius viviparus</name>
    <dbReference type="NCBI Taxonomy" id="48416"/>
    <lineage>
        <taxon>Eukaryota</taxon>
        <taxon>Metazoa</taxon>
        <taxon>Chordata</taxon>
        <taxon>Craniata</taxon>
        <taxon>Vertebrata</taxon>
        <taxon>Euteleostomi</taxon>
        <taxon>Actinopterygii</taxon>
        <taxon>Neopterygii</taxon>
        <taxon>Teleostei</taxon>
        <taxon>Neoteleostei</taxon>
        <taxon>Acanthomorphata</taxon>
        <taxon>Eupercaria</taxon>
        <taxon>Perciformes</taxon>
        <taxon>Cottioidei</taxon>
        <taxon>Zoarcales</taxon>
        <taxon>Zoarcidae</taxon>
        <taxon>Zoarcinae</taxon>
        <taxon>Zoarces</taxon>
    </lineage>
</organism>
<dbReference type="Proteomes" id="UP001488805">
    <property type="component" value="Unassembled WGS sequence"/>
</dbReference>
<dbReference type="CDD" id="cd00037">
    <property type="entry name" value="CLECT"/>
    <property type="match status" value="1"/>
</dbReference>
<sequence length="109" mass="12252">MAWVDAEKYCVGNGANLASIHTPEDYQFIQEVVRGDTGRFSEAWIGGNDAVKDYVWLWSDGSVFNFHDWDVHEPDNNYNREKCVVMNITSSGGASCELSRPFVCGTRPL</sequence>
<dbReference type="Pfam" id="PF00059">
    <property type="entry name" value="Lectin_C"/>
    <property type="match status" value="1"/>
</dbReference>
<dbReference type="InterPro" id="IPR016187">
    <property type="entry name" value="CTDL_fold"/>
</dbReference>
<dbReference type="EMBL" id="JBCEZU010000123">
    <property type="protein sequence ID" value="KAK9526468.1"/>
    <property type="molecule type" value="Genomic_DNA"/>
</dbReference>
<dbReference type="Gene3D" id="3.10.100.10">
    <property type="entry name" value="Mannose-Binding Protein A, subunit A"/>
    <property type="match status" value="1"/>
</dbReference>
<dbReference type="InterPro" id="IPR016186">
    <property type="entry name" value="C-type_lectin-like/link_sf"/>
</dbReference>
<dbReference type="AlphaFoldDB" id="A0AAW1EVP8"/>
<keyword evidence="3" id="KW-1185">Reference proteome</keyword>
<feature type="domain" description="C-type lectin" evidence="1">
    <location>
        <begin position="1"/>
        <end position="105"/>
    </location>
</feature>
<dbReference type="PANTHER" id="PTHR22803">
    <property type="entry name" value="MANNOSE, PHOSPHOLIPASE, LECTIN RECEPTOR RELATED"/>
    <property type="match status" value="1"/>
</dbReference>